<organism evidence="2 3">
    <name type="scientific">Mortierella polycephala</name>
    <dbReference type="NCBI Taxonomy" id="41804"/>
    <lineage>
        <taxon>Eukaryota</taxon>
        <taxon>Fungi</taxon>
        <taxon>Fungi incertae sedis</taxon>
        <taxon>Mucoromycota</taxon>
        <taxon>Mortierellomycotina</taxon>
        <taxon>Mortierellomycetes</taxon>
        <taxon>Mortierellales</taxon>
        <taxon>Mortierellaceae</taxon>
        <taxon>Mortierella</taxon>
    </lineage>
</organism>
<accession>A0A9P6Q477</accession>
<dbReference type="AlphaFoldDB" id="A0A9P6Q477"/>
<name>A0A9P6Q477_9FUNG</name>
<feature type="signal peptide" evidence="1">
    <location>
        <begin position="1"/>
        <end position="25"/>
    </location>
</feature>
<evidence type="ECO:0000313" key="2">
    <source>
        <dbReference type="EMBL" id="KAG0257751.1"/>
    </source>
</evidence>
<reference evidence="2" key="1">
    <citation type="journal article" date="2020" name="Fungal Divers.">
        <title>Resolving the Mortierellaceae phylogeny through synthesis of multi-gene phylogenetics and phylogenomics.</title>
        <authorList>
            <person name="Vandepol N."/>
            <person name="Liber J."/>
            <person name="Desiro A."/>
            <person name="Na H."/>
            <person name="Kennedy M."/>
            <person name="Barry K."/>
            <person name="Grigoriev I.V."/>
            <person name="Miller A.N."/>
            <person name="O'Donnell K."/>
            <person name="Stajich J.E."/>
            <person name="Bonito G."/>
        </authorList>
    </citation>
    <scope>NUCLEOTIDE SEQUENCE</scope>
    <source>
        <strain evidence="2">KOD948</strain>
    </source>
</reference>
<evidence type="ECO:0000313" key="3">
    <source>
        <dbReference type="Proteomes" id="UP000726737"/>
    </source>
</evidence>
<sequence length="132" mass="14454">MRRNGRFILWTKALLLQLAIAIVLGAPSVMNLPPGHISLRPNAYLFEFNSEPGEVGAAQEKQDFKLKIGGMKSVQIRQEFGMLLNGISAQVEDPDELRELMTMSGLRTVTPLTIVSPPNQVQPTLETPVASA</sequence>
<protein>
    <submittedName>
        <fullName evidence="2">Uncharacterized protein</fullName>
    </submittedName>
</protein>
<feature type="chain" id="PRO_5040376590" evidence="1">
    <location>
        <begin position="26"/>
        <end position="132"/>
    </location>
</feature>
<dbReference type="EMBL" id="JAAAJA010000247">
    <property type="protein sequence ID" value="KAG0257751.1"/>
    <property type="molecule type" value="Genomic_DNA"/>
</dbReference>
<dbReference type="Proteomes" id="UP000726737">
    <property type="component" value="Unassembled WGS sequence"/>
</dbReference>
<keyword evidence="3" id="KW-1185">Reference proteome</keyword>
<comment type="caution">
    <text evidence="2">The sequence shown here is derived from an EMBL/GenBank/DDBJ whole genome shotgun (WGS) entry which is preliminary data.</text>
</comment>
<proteinExistence type="predicted"/>
<dbReference type="OrthoDB" id="206201at2759"/>
<gene>
    <name evidence="2" type="ORF">BG011_003777</name>
</gene>
<keyword evidence="1" id="KW-0732">Signal</keyword>
<evidence type="ECO:0000256" key="1">
    <source>
        <dbReference type="SAM" id="SignalP"/>
    </source>
</evidence>